<organism evidence="2 3">
    <name type="scientific">Phototrophicus methaneseepsis</name>
    <dbReference type="NCBI Taxonomy" id="2710758"/>
    <lineage>
        <taxon>Bacteria</taxon>
        <taxon>Bacillati</taxon>
        <taxon>Chloroflexota</taxon>
        <taxon>Candidatus Thermofontia</taxon>
        <taxon>Phototrophicales</taxon>
        <taxon>Phototrophicaceae</taxon>
        <taxon>Phototrophicus</taxon>
    </lineage>
</organism>
<accession>A0A7S8E631</accession>
<feature type="transmembrane region" description="Helical" evidence="1">
    <location>
        <begin position="39"/>
        <end position="61"/>
    </location>
</feature>
<feature type="transmembrane region" description="Helical" evidence="1">
    <location>
        <begin position="7"/>
        <end position="27"/>
    </location>
</feature>
<keyword evidence="1" id="KW-0472">Membrane</keyword>
<gene>
    <name evidence="2" type="ORF">G4Y79_14745</name>
</gene>
<dbReference type="Proteomes" id="UP000594468">
    <property type="component" value="Chromosome"/>
</dbReference>
<sequence length="173" mass="18885">MTISRLGGIILVGLGVLMTVLAGFWLATEASVLPVGDTLLRALLAFALIIPVILLGVYLLVRSSTQDAEVFVTSEMEQQRRLLDLLKLRGQATFDELAVALDTTEAEIIAQLQSLVHLSIFSGYVQWENGRVVAVPTQSLLNMTHCVHCQQPIHIGPATTTICTTCETEYYTV</sequence>
<dbReference type="EMBL" id="CP062983">
    <property type="protein sequence ID" value="QPC80963.1"/>
    <property type="molecule type" value="Genomic_DNA"/>
</dbReference>
<keyword evidence="1" id="KW-1133">Transmembrane helix</keyword>
<dbReference type="AlphaFoldDB" id="A0A7S8E631"/>
<keyword evidence="1" id="KW-0812">Transmembrane</keyword>
<name>A0A7S8E631_9CHLR</name>
<evidence type="ECO:0000313" key="2">
    <source>
        <dbReference type="EMBL" id="QPC80963.1"/>
    </source>
</evidence>
<keyword evidence="3" id="KW-1185">Reference proteome</keyword>
<evidence type="ECO:0000313" key="3">
    <source>
        <dbReference type="Proteomes" id="UP000594468"/>
    </source>
</evidence>
<reference evidence="2 3" key="1">
    <citation type="submission" date="2020-02" db="EMBL/GenBank/DDBJ databases">
        <authorList>
            <person name="Zheng R.K."/>
            <person name="Sun C.M."/>
        </authorList>
    </citation>
    <scope>NUCLEOTIDE SEQUENCE [LARGE SCALE GENOMIC DNA]</scope>
    <source>
        <strain evidence="3">rifampicinis</strain>
    </source>
</reference>
<dbReference type="RefSeq" id="WP_195169038.1">
    <property type="nucleotide sequence ID" value="NZ_CP062983.1"/>
</dbReference>
<evidence type="ECO:0000256" key="1">
    <source>
        <dbReference type="SAM" id="Phobius"/>
    </source>
</evidence>
<protein>
    <submittedName>
        <fullName evidence="2">Uncharacterized protein</fullName>
    </submittedName>
</protein>
<proteinExistence type="predicted"/>
<dbReference type="KEGG" id="pmet:G4Y79_14745"/>